<evidence type="ECO:0000256" key="1">
    <source>
        <dbReference type="ARBA" id="ARBA00022578"/>
    </source>
</evidence>
<dbReference type="EMBL" id="CP009515">
    <property type="protein sequence ID" value="AKB75923.1"/>
    <property type="molecule type" value="Genomic_DNA"/>
</dbReference>
<dbReference type="KEGG" id="mls:MSLAZ_2662"/>
<dbReference type="Proteomes" id="UP000033072">
    <property type="component" value="Chromosome"/>
</dbReference>
<evidence type="ECO:0000313" key="5">
    <source>
        <dbReference type="Proteomes" id="UP000033072"/>
    </source>
</evidence>
<dbReference type="GO" id="GO:0004803">
    <property type="term" value="F:transposase activity"/>
    <property type="evidence" value="ECO:0007669"/>
    <property type="project" value="InterPro"/>
</dbReference>
<dbReference type="InterPro" id="IPR001207">
    <property type="entry name" value="Transposase_mutator"/>
</dbReference>
<dbReference type="GO" id="GO:0006313">
    <property type="term" value="P:DNA transposition"/>
    <property type="evidence" value="ECO:0007669"/>
    <property type="project" value="InterPro"/>
</dbReference>
<evidence type="ECO:0000256" key="3">
    <source>
        <dbReference type="ARBA" id="ARBA00023172"/>
    </source>
</evidence>
<dbReference type="GO" id="GO:0003677">
    <property type="term" value="F:DNA binding"/>
    <property type="evidence" value="ECO:0007669"/>
    <property type="project" value="UniProtKB-KW"/>
</dbReference>
<keyword evidence="5" id="KW-1185">Reference proteome</keyword>
<accession>A0A0E3S9R8</accession>
<dbReference type="HOGENOM" id="CLU_2695797_0_0_2"/>
<dbReference type="Pfam" id="PF00872">
    <property type="entry name" value="Transposase_mut"/>
    <property type="match status" value="1"/>
</dbReference>
<evidence type="ECO:0000256" key="2">
    <source>
        <dbReference type="ARBA" id="ARBA00023125"/>
    </source>
</evidence>
<name>A0A0E3S9R8_9EURY</name>
<organism evidence="4 5">
    <name type="scientific">Methanosarcina lacustris Z-7289</name>
    <dbReference type="NCBI Taxonomy" id="1434111"/>
    <lineage>
        <taxon>Archaea</taxon>
        <taxon>Methanobacteriati</taxon>
        <taxon>Methanobacteriota</taxon>
        <taxon>Stenosarchaea group</taxon>
        <taxon>Methanomicrobia</taxon>
        <taxon>Methanosarcinales</taxon>
        <taxon>Methanosarcinaceae</taxon>
        <taxon>Methanosarcina</taxon>
    </lineage>
</organism>
<reference evidence="4 5" key="1">
    <citation type="submission" date="2014-07" db="EMBL/GenBank/DDBJ databases">
        <title>Methanogenic archaea and the global carbon cycle.</title>
        <authorList>
            <person name="Henriksen J.R."/>
            <person name="Luke J."/>
            <person name="Reinhart S."/>
            <person name="Benedict M.N."/>
            <person name="Youngblut N.D."/>
            <person name="Metcalf M.E."/>
            <person name="Whitaker R.J."/>
            <person name="Metcalf W.W."/>
        </authorList>
    </citation>
    <scope>NUCLEOTIDE SEQUENCE [LARGE SCALE GENOMIC DNA]</scope>
    <source>
        <strain evidence="4 5">Z-7289</strain>
    </source>
</reference>
<protein>
    <submittedName>
        <fullName evidence="4">Mobile element protein</fullName>
    </submittedName>
</protein>
<dbReference type="PATRIC" id="fig|1434111.4.peg.3528"/>
<dbReference type="AlphaFoldDB" id="A0A0E3S9R8"/>
<keyword evidence="3" id="KW-0233">DNA recombination</keyword>
<gene>
    <name evidence="4" type="ORF">MSLAZ_2662</name>
</gene>
<keyword evidence="2" id="KW-0238">DNA-binding</keyword>
<keyword evidence="1" id="KW-0815">Transposition</keyword>
<proteinExistence type="predicted"/>
<dbReference type="STRING" id="1434111.MSLAZ_2662"/>
<evidence type="ECO:0000313" key="4">
    <source>
        <dbReference type="EMBL" id="AKB75923.1"/>
    </source>
</evidence>
<sequence length="73" mass="8135">MADSEDSLFWEDLFDDLKERGLRSVKLIVSDGHKGIQKTVRESFIGSSWPDVLCTSDKTSSKEGAKKEAERSG</sequence>